<dbReference type="GO" id="GO:0008168">
    <property type="term" value="F:methyltransferase activity"/>
    <property type="evidence" value="ECO:0007669"/>
    <property type="project" value="UniProtKB-KW"/>
</dbReference>
<accession>A0ABR9W565</accession>
<dbReference type="InterPro" id="IPR003356">
    <property type="entry name" value="DNA_methylase_A-5"/>
</dbReference>
<evidence type="ECO:0000313" key="8">
    <source>
        <dbReference type="EMBL" id="MBE9405085.1"/>
    </source>
</evidence>
<keyword evidence="9" id="KW-1185">Reference proteome</keyword>
<dbReference type="PROSITE" id="PS00092">
    <property type="entry name" value="N6_MTASE"/>
    <property type="match status" value="1"/>
</dbReference>
<comment type="caution">
    <text evidence="8">The sequence shown here is derived from an EMBL/GenBank/DDBJ whole genome shotgun (WGS) entry which is preliminary data.</text>
</comment>
<evidence type="ECO:0000256" key="2">
    <source>
        <dbReference type="ARBA" id="ARBA00022603"/>
    </source>
</evidence>
<evidence type="ECO:0000256" key="3">
    <source>
        <dbReference type="ARBA" id="ARBA00022679"/>
    </source>
</evidence>
<gene>
    <name evidence="8" type="ORF">IOE58_13145</name>
</gene>
<dbReference type="InterPro" id="IPR002052">
    <property type="entry name" value="DNA_methylase_N6_adenine_CS"/>
</dbReference>
<dbReference type="Gene3D" id="3.40.50.150">
    <property type="entry name" value="Vaccinia Virus protein VP39"/>
    <property type="match status" value="1"/>
</dbReference>
<evidence type="ECO:0000256" key="1">
    <source>
        <dbReference type="ARBA" id="ARBA00011900"/>
    </source>
</evidence>
<comment type="catalytic activity">
    <reaction evidence="6">
        <text>a 2'-deoxyadenosine in DNA + S-adenosyl-L-methionine = an N(6)-methyl-2'-deoxyadenosine in DNA + S-adenosyl-L-homocysteine + H(+)</text>
        <dbReference type="Rhea" id="RHEA:15197"/>
        <dbReference type="Rhea" id="RHEA-COMP:12418"/>
        <dbReference type="Rhea" id="RHEA-COMP:12419"/>
        <dbReference type="ChEBI" id="CHEBI:15378"/>
        <dbReference type="ChEBI" id="CHEBI:57856"/>
        <dbReference type="ChEBI" id="CHEBI:59789"/>
        <dbReference type="ChEBI" id="CHEBI:90615"/>
        <dbReference type="ChEBI" id="CHEBI:90616"/>
        <dbReference type="EC" id="2.1.1.72"/>
    </reaction>
</comment>
<evidence type="ECO:0000256" key="4">
    <source>
        <dbReference type="ARBA" id="ARBA00022691"/>
    </source>
</evidence>
<keyword evidence="3" id="KW-0808">Transferase</keyword>
<dbReference type="PANTHER" id="PTHR42933">
    <property type="entry name" value="SLR6095 PROTEIN"/>
    <property type="match status" value="1"/>
</dbReference>
<evidence type="ECO:0000256" key="5">
    <source>
        <dbReference type="ARBA" id="ARBA00022747"/>
    </source>
</evidence>
<proteinExistence type="predicted"/>
<dbReference type="PANTHER" id="PTHR42933:SF3">
    <property type="entry name" value="TYPE I RESTRICTION ENZYME MJAVIII METHYLASE SUBUNIT"/>
    <property type="match status" value="1"/>
</dbReference>
<dbReference type="Proteomes" id="UP000644727">
    <property type="component" value="Unassembled WGS sequence"/>
</dbReference>
<protein>
    <recommendedName>
        <fullName evidence="1">site-specific DNA-methyltransferase (adenine-specific)</fullName>
        <ecNumber evidence="1">2.1.1.72</ecNumber>
    </recommendedName>
</protein>
<feature type="domain" description="DNA methylase adenine-specific" evidence="7">
    <location>
        <begin position="2"/>
        <end position="277"/>
    </location>
</feature>
<dbReference type="InterPro" id="IPR029063">
    <property type="entry name" value="SAM-dependent_MTases_sf"/>
</dbReference>
<keyword evidence="4" id="KW-0949">S-adenosyl-L-methionine</keyword>
<organism evidence="8 9">
    <name type="scientific">Brachybacterium epidermidis</name>
    <dbReference type="NCBI Taxonomy" id="2781983"/>
    <lineage>
        <taxon>Bacteria</taxon>
        <taxon>Bacillati</taxon>
        <taxon>Actinomycetota</taxon>
        <taxon>Actinomycetes</taxon>
        <taxon>Micrococcales</taxon>
        <taxon>Dermabacteraceae</taxon>
        <taxon>Brachybacterium</taxon>
    </lineage>
</organism>
<dbReference type="PRINTS" id="PR00507">
    <property type="entry name" value="N12N6MTFRASE"/>
</dbReference>
<dbReference type="EMBL" id="JADEYR010000020">
    <property type="protein sequence ID" value="MBE9405085.1"/>
    <property type="molecule type" value="Genomic_DNA"/>
</dbReference>
<dbReference type="RefSeq" id="WP_193866821.1">
    <property type="nucleotide sequence ID" value="NZ_JADEYR010000020.1"/>
</dbReference>
<evidence type="ECO:0000256" key="6">
    <source>
        <dbReference type="ARBA" id="ARBA00047942"/>
    </source>
</evidence>
<evidence type="ECO:0000259" key="7">
    <source>
        <dbReference type="Pfam" id="PF02384"/>
    </source>
</evidence>
<dbReference type="Pfam" id="PF02384">
    <property type="entry name" value="N6_Mtase"/>
    <property type="match status" value="1"/>
</dbReference>
<keyword evidence="2 8" id="KW-0489">Methyltransferase</keyword>
<name>A0ABR9W565_9MICO</name>
<dbReference type="EC" id="2.1.1.72" evidence="1"/>
<dbReference type="GO" id="GO:0032259">
    <property type="term" value="P:methylation"/>
    <property type="evidence" value="ECO:0007669"/>
    <property type="project" value="UniProtKB-KW"/>
</dbReference>
<dbReference type="InterPro" id="IPR051537">
    <property type="entry name" value="DNA_Adenine_Mtase"/>
</dbReference>
<evidence type="ECO:0000313" key="9">
    <source>
        <dbReference type="Proteomes" id="UP000644727"/>
    </source>
</evidence>
<keyword evidence="5" id="KW-0680">Restriction system</keyword>
<dbReference type="SUPFAM" id="SSF53335">
    <property type="entry name" value="S-adenosyl-L-methionine-dependent methyltransferases"/>
    <property type="match status" value="1"/>
</dbReference>
<reference evidence="8 9" key="1">
    <citation type="submission" date="2020-10" db="EMBL/GenBank/DDBJ databases">
        <title>Draft genome and description of Brachybacterium epidermidis sp nov.</title>
        <authorList>
            <person name="Boxberger M."/>
            <person name="La Scola B."/>
        </authorList>
    </citation>
    <scope>NUCLEOTIDE SEQUENCE [LARGE SCALE GENOMIC DNA]</scope>
    <source>
        <strain evidence="8 9">Marseille-Q2903</strain>
    </source>
</reference>
<sequence length="314" mass="34668">MRLLDPQPEETIYDPTCGSGGMLMETINTIRARGEDHRTLRLYGQEVNLTTSAIARMNLYLHEIEDFKIVRGDTLRAPGLRNPNGTLQKFDVVIANPPFSLKNWGRDTWESDPRAFCGVPPKDKGDYAFIQHMISSMDEERGRVGVVMPLGALFRAGAEGSIRACLVEKDLLEAVIGLGPNLFYGAAIPVCLMIFRKEKTEERRKKVLFIDATKRIKTGRAQNELGDDDVDAILEAFHEGVDPDGDGGVNLRLVDLSEIEANGHDLNIGRYVAGAEAEAVDVTEALAAWQEARAERLAAEEAMIERLRAAGFDA</sequence>